<evidence type="ECO:0000313" key="2">
    <source>
        <dbReference type="EMBL" id="MDY5154114.1"/>
    </source>
</evidence>
<evidence type="ECO:0000313" key="3">
    <source>
        <dbReference type="Proteomes" id="UP001273799"/>
    </source>
</evidence>
<evidence type="ECO:0000256" key="1">
    <source>
        <dbReference type="SAM" id="MobiDB-lite"/>
    </source>
</evidence>
<dbReference type="EMBL" id="JAWNFU010000013">
    <property type="protein sequence ID" value="MDY5154114.1"/>
    <property type="molecule type" value="Genomic_DNA"/>
</dbReference>
<proteinExistence type="predicted"/>
<comment type="caution">
    <text evidence="2">The sequence shown here is derived from an EMBL/GenBank/DDBJ whole genome shotgun (WGS) entry which is preliminary data.</text>
</comment>
<dbReference type="AlphaFoldDB" id="A0AAW9HVJ7"/>
<organism evidence="2 3">
    <name type="scientific">Actinobaculum suis</name>
    <dbReference type="NCBI Taxonomy" id="1657"/>
    <lineage>
        <taxon>Bacteria</taxon>
        <taxon>Bacillati</taxon>
        <taxon>Actinomycetota</taxon>
        <taxon>Actinomycetes</taxon>
        <taxon>Actinomycetales</taxon>
        <taxon>Actinomycetaceae</taxon>
        <taxon>Actinobaculum</taxon>
    </lineage>
</organism>
<accession>A0AAW9HVJ7</accession>
<dbReference type="Proteomes" id="UP001273799">
    <property type="component" value="Unassembled WGS sequence"/>
</dbReference>
<gene>
    <name evidence="2" type="ORF">R6G71_08720</name>
</gene>
<feature type="region of interest" description="Disordered" evidence="1">
    <location>
        <begin position="1"/>
        <end position="24"/>
    </location>
</feature>
<feature type="non-terminal residue" evidence="2">
    <location>
        <position position="60"/>
    </location>
</feature>
<dbReference type="RefSeq" id="WP_320753539.1">
    <property type="nucleotide sequence ID" value="NZ_JAWNFU010000013.1"/>
</dbReference>
<sequence>MSVGTVTTLRADGNRLPGAGDPRVTEATAGEITETATSGAMAPVKRIVVGAILAIGDQTA</sequence>
<name>A0AAW9HVJ7_9ACTO</name>
<reference evidence="2" key="1">
    <citation type="submission" date="2023-10" db="EMBL/GenBank/DDBJ databases">
        <title>Whole Genome based description of the genera Actinobaculum and Actinotignum reveals a complex phylogenetic relationship within the species included in the genus Actinotignum.</title>
        <authorList>
            <person name="Jensen C.S."/>
            <person name="Dargis R."/>
            <person name="Kemp M."/>
            <person name="Christensen J.J."/>
        </authorList>
    </citation>
    <scope>NUCLEOTIDE SEQUENCE</scope>
    <source>
        <strain evidence="2">Actinobaculum_suis_CCUG19206T</strain>
    </source>
</reference>
<protein>
    <submittedName>
        <fullName evidence="2">Uncharacterized protein</fullName>
    </submittedName>
</protein>